<evidence type="ECO:0000256" key="1">
    <source>
        <dbReference type="ARBA" id="ARBA00006040"/>
    </source>
</evidence>
<evidence type="ECO:0000259" key="11">
    <source>
        <dbReference type="Pfam" id="PF19310"/>
    </source>
</evidence>
<keyword evidence="5 9" id="KW-0862">Zinc</keyword>
<evidence type="ECO:0000256" key="7">
    <source>
        <dbReference type="ARBA" id="ARBA00024603"/>
    </source>
</evidence>
<keyword evidence="3 9" id="KW-0479">Metal-binding</keyword>
<comment type="similarity">
    <text evidence="1 9">Belongs to the peptidase M3 family.</text>
</comment>
<dbReference type="CDD" id="cd06456">
    <property type="entry name" value="M3A_DCP"/>
    <property type="match status" value="1"/>
</dbReference>
<dbReference type="Pfam" id="PF01432">
    <property type="entry name" value="Peptidase_M3"/>
    <property type="match status" value="1"/>
</dbReference>
<evidence type="ECO:0000256" key="9">
    <source>
        <dbReference type="RuleBase" id="RU003435"/>
    </source>
</evidence>
<dbReference type="Proteomes" id="UP001149719">
    <property type="component" value="Unassembled WGS sequence"/>
</dbReference>
<dbReference type="InterPro" id="IPR034005">
    <property type="entry name" value="M3A_DCP"/>
</dbReference>
<dbReference type="Pfam" id="PF19310">
    <property type="entry name" value="TOP_N"/>
    <property type="match status" value="1"/>
</dbReference>
<name>A0ABT4JU75_9GAMM</name>
<keyword evidence="6 9" id="KW-0482">Metalloprotease</keyword>
<proteinExistence type="inferred from homology"/>
<dbReference type="EC" id="3.4.24.70" evidence="8"/>
<protein>
    <recommendedName>
        <fullName evidence="8">oligopeptidase A</fullName>
        <ecNumber evidence="8">3.4.24.70</ecNumber>
    </recommendedName>
</protein>
<dbReference type="Gene3D" id="3.40.390.10">
    <property type="entry name" value="Collagenase (Catalytic Domain)"/>
    <property type="match status" value="1"/>
</dbReference>
<evidence type="ECO:0000313" key="13">
    <source>
        <dbReference type="Proteomes" id="UP001149719"/>
    </source>
</evidence>
<evidence type="ECO:0000313" key="12">
    <source>
        <dbReference type="EMBL" id="MCZ2721912.1"/>
    </source>
</evidence>
<accession>A0ABT4JU75</accession>
<dbReference type="InterPro" id="IPR001567">
    <property type="entry name" value="Pept_M3A_M3B_dom"/>
</dbReference>
<dbReference type="GO" id="GO:0004222">
    <property type="term" value="F:metalloendopeptidase activity"/>
    <property type="evidence" value="ECO:0007669"/>
    <property type="project" value="UniProtKB-EC"/>
</dbReference>
<feature type="domain" description="Oligopeptidase A N-terminal" evidence="11">
    <location>
        <begin position="29"/>
        <end position="149"/>
    </location>
</feature>
<evidence type="ECO:0000256" key="5">
    <source>
        <dbReference type="ARBA" id="ARBA00022833"/>
    </source>
</evidence>
<dbReference type="NCBIfam" id="NF008159">
    <property type="entry name" value="PRK10911.1"/>
    <property type="match status" value="1"/>
</dbReference>
<keyword evidence="4 9" id="KW-0378">Hydrolase</keyword>
<feature type="domain" description="Peptidase M3A/M3B catalytic" evidence="10">
    <location>
        <begin position="223"/>
        <end position="674"/>
    </location>
</feature>
<gene>
    <name evidence="12" type="primary">prlC</name>
    <name evidence="12" type="ORF">O1D97_09680</name>
</gene>
<evidence type="ECO:0000256" key="4">
    <source>
        <dbReference type="ARBA" id="ARBA00022801"/>
    </source>
</evidence>
<organism evidence="12 13">
    <name type="scientific">Marinomonas phaeophyticola</name>
    <dbReference type="NCBI Taxonomy" id="3004091"/>
    <lineage>
        <taxon>Bacteria</taxon>
        <taxon>Pseudomonadati</taxon>
        <taxon>Pseudomonadota</taxon>
        <taxon>Gammaproteobacteria</taxon>
        <taxon>Oceanospirillales</taxon>
        <taxon>Oceanospirillaceae</taxon>
        <taxon>Marinomonas</taxon>
    </lineage>
</organism>
<dbReference type="InterPro" id="IPR045666">
    <property type="entry name" value="OpdA_N"/>
</dbReference>
<reference evidence="12" key="1">
    <citation type="submission" date="2022-12" db="EMBL/GenBank/DDBJ databases">
        <title>Marinomonas 15G1-11 sp. nov, isolated from marine algae.</title>
        <authorList>
            <person name="Butt M."/>
            <person name="Choi D.G."/>
            <person name="Kim J.M."/>
            <person name="Lee J.K."/>
            <person name="Baek J.H."/>
            <person name="Jeon C.O."/>
        </authorList>
    </citation>
    <scope>NUCLEOTIDE SEQUENCE</scope>
    <source>
        <strain evidence="12">15G1-11</strain>
    </source>
</reference>
<keyword evidence="13" id="KW-1185">Reference proteome</keyword>
<dbReference type="RefSeq" id="WP_269125096.1">
    <property type="nucleotide sequence ID" value="NZ_JAPUBN010000015.1"/>
</dbReference>
<comment type="catalytic activity">
    <reaction evidence="7">
        <text>Hydrolysis of oligopeptides, with broad specificity. Gly or Ala commonly occur as P1 or P1' residues, but more distant residues are also important, as is shown by the fact that Z-Gly-Pro-Gly-|-Gly-Pro-Ala is cleaved, but not Z-(Gly)(5).</text>
        <dbReference type="EC" id="3.4.24.70"/>
    </reaction>
</comment>
<dbReference type="SUPFAM" id="SSF55486">
    <property type="entry name" value="Metalloproteases ('zincins'), catalytic domain"/>
    <property type="match status" value="1"/>
</dbReference>
<keyword evidence="2 9" id="KW-0645">Protease</keyword>
<evidence type="ECO:0000256" key="2">
    <source>
        <dbReference type="ARBA" id="ARBA00022670"/>
    </source>
</evidence>
<dbReference type="Gene3D" id="1.20.1050.40">
    <property type="entry name" value="Endopeptidase. Chain P, domain 1"/>
    <property type="match status" value="1"/>
</dbReference>
<evidence type="ECO:0000259" key="10">
    <source>
        <dbReference type="Pfam" id="PF01432"/>
    </source>
</evidence>
<evidence type="ECO:0000256" key="3">
    <source>
        <dbReference type="ARBA" id="ARBA00022723"/>
    </source>
</evidence>
<dbReference type="InterPro" id="IPR024079">
    <property type="entry name" value="MetalloPept_cat_dom_sf"/>
</dbReference>
<comment type="caution">
    <text evidence="12">The sequence shown here is derived from an EMBL/GenBank/DDBJ whole genome shotgun (WGS) entry which is preliminary data.</text>
</comment>
<evidence type="ECO:0000256" key="6">
    <source>
        <dbReference type="ARBA" id="ARBA00023049"/>
    </source>
</evidence>
<dbReference type="EMBL" id="JAPUBN010000015">
    <property type="protein sequence ID" value="MCZ2721912.1"/>
    <property type="molecule type" value="Genomic_DNA"/>
</dbReference>
<sequence length="677" mass="75608">MSTSVWDATSLPKFSSIKIDTIEANLTKILDKNRAKMAECVAQEGPLTWENFVLPLDQINDELSVFWSPISHLNSVKNSPELRDAYNACLPKLTQYYTEIGQNHGLYQGYKTLLEGAGKANYSVAQTEALVQEVRGFELSGVGLEGEAKQRYGEISQRLSELGSAFGEHVLDSTQAWSKLVTDEAELSGLPESALAQAKQMAQAKDQDGWLFTLDFPSYMPVLNYADNQALREELYTAFATRASEGSPVGAQYDNAPLIDEILALRHEMAGLLGFDNYAELSVATKMAENGDQVIEFLKDLAVKGKPAAAQDLQQIKAFAAQEFGVEELNAWDLGYYAEKLREHKFSISQEALRPYFPINKVLSGLFHVAQTLFGIEIREETEFDSYHTDLQLFTISKDGEDISRFYLDPYSREAKRGGAWMDECRVRRRLSDGRLQLPVAYLVCNFTPPIGDQPALLTHDEVTTLFHEFGHGLHHMMTQVEVAAVSGINGVAWDAVELPSQFMENWCYEPEALVYIAGHHETGALLPQDMLDKMLAAKNFQSGMQLMRQLEFSLFDFRLHKEFTTGISVQGLIDDVRRDVSVFTPPAFNRFQNSFSHIFAGGYAAGYYSYKWAEVLSADAFSRFEEDGIFNKETGTLFRDTVLANGGSRPAAELFAAFRGREPSTDALLRHSGIAA</sequence>
<dbReference type="Gene3D" id="1.10.1370.10">
    <property type="entry name" value="Neurolysin, domain 3"/>
    <property type="match status" value="1"/>
</dbReference>
<dbReference type="PANTHER" id="PTHR11804:SF84">
    <property type="entry name" value="SACCHAROLYSIN"/>
    <property type="match status" value="1"/>
</dbReference>
<comment type="cofactor">
    <cofactor evidence="9">
        <name>Zn(2+)</name>
        <dbReference type="ChEBI" id="CHEBI:29105"/>
    </cofactor>
    <text evidence="9">Binds 1 zinc ion.</text>
</comment>
<dbReference type="InterPro" id="IPR024077">
    <property type="entry name" value="Neurolysin/TOP_dom2"/>
</dbReference>
<dbReference type="InterPro" id="IPR045090">
    <property type="entry name" value="Pept_M3A_M3B"/>
</dbReference>
<dbReference type="InterPro" id="IPR024080">
    <property type="entry name" value="Neurolysin/TOP_N"/>
</dbReference>
<evidence type="ECO:0000256" key="8">
    <source>
        <dbReference type="ARBA" id="ARBA00026100"/>
    </source>
</evidence>
<dbReference type="PANTHER" id="PTHR11804">
    <property type="entry name" value="PROTEASE M3 THIMET OLIGOPEPTIDASE-RELATED"/>
    <property type="match status" value="1"/>
</dbReference>